<dbReference type="STRING" id="5786.F0ZD79"/>
<dbReference type="SUPFAM" id="SSF81296">
    <property type="entry name" value="E set domains"/>
    <property type="match status" value="1"/>
</dbReference>
<dbReference type="Gene3D" id="2.60.40.640">
    <property type="match status" value="1"/>
</dbReference>
<dbReference type="OMA" id="WLPKWKD"/>
<dbReference type="EMBL" id="GL870984">
    <property type="protein sequence ID" value="EGC38062.1"/>
    <property type="molecule type" value="Genomic_DNA"/>
</dbReference>
<dbReference type="InterPro" id="IPR013083">
    <property type="entry name" value="Znf_RING/FYVE/PHD"/>
</dbReference>
<dbReference type="Proteomes" id="UP000001064">
    <property type="component" value="Unassembled WGS sequence"/>
</dbReference>
<keyword evidence="3" id="KW-0862">Zinc</keyword>
<dbReference type="InterPro" id="IPR011011">
    <property type="entry name" value="Znf_FYVE_PHD"/>
</dbReference>
<keyword evidence="8" id="KW-1185">Reference proteome</keyword>
<feature type="region of interest" description="Disordered" evidence="5">
    <location>
        <begin position="548"/>
        <end position="589"/>
    </location>
</feature>
<dbReference type="InterPro" id="IPR014756">
    <property type="entry name" value="Ig_E-set"/>
</dbReference>
<keyword evidence="2 4" id="KW-0863">Zinc-finger</keyword>
<dbReference type="OrthoDB" id="20035at2759"/>
<dbReference type="InterPro" id="IPR014752">
    <property type="entry name" value="Arrestin-like_C"/>
</dbReference>
<feature type="region of interest" description="Disordered" evidence="5">
    <location>
        <begin position="1"/>
        <end position="33"/>
    </location>
</feature>
<dbReference type="Pfam" id="PF01363">
    <property type="entry name" value="FYVE"/>
    <property type="match status" value="1"/>
</dbReference>
<feature type="domain" description="FYVE-type" evidence="6">
    <location>
        <begin position="667"/>
        <end position="727"/>
    </location>
</feature>
<dbReference type="PANTHER" id="PTHR39490">
    <property type="entry name" value="ARRESTIN DOMAIN-CONTAINING PROTEIN D"/>
    <property type="match status" value="1"/>
</dbReference>
<dbReference type="PANTHER" id="PTHR39490:SF8">
    <property type="entry name" value="ZINC FINGER FYVE DOMAIN-CONTAINING PROTEIN 21"/>
    <property type="match status" value="1"/>
</dbReference>
<reference evidence="8" key="1">
    <citation type="journal article" date="2011" name="Genome Biol.">
        <title>Comparative genomics of the social amoebae Dictyostelium discoideum and Dictyostelium purpureum.</title>
        <authorList>
            <consortium name="US DOE Joint Genome Institute (JGI-PGF)"/>
            <person name="Sucgang R."/>
            <person name="Kuo A."/>
            <person name="Tian X."/>
            <person name="Salerno W."/>
            <person name="Parikh A."/>
            <person name="Feasley C.L."/>
            <person name="Dalin E."/>
            <person name="Tu H."/>
            <person name="Huang E."/>
            <person name="Barry K."/>
            <person name="Lindquist E."/>
            <person name="Shapiro H."/>
            <person name="Bruce D."/>
            <person name="Schmutz J."/>
            <person name="Salamov A."/>
            <person name="Fey P."/>
            <person name="Gaudet P."/>
            <person name="Anjard C."/>
            <person name="Babu M.M."/>
            <person name="Basu S."/>
            <person name="Bushmanova Y."/>
            <person name="van der Wel H."/>
            <person name="Katoh-Kurasawa M."/>
            <person name="Dinh C."/>
            <person name="Coutinho P.M."/>
            <person name="Saito T."/>
            <person name="Elias M."/>
            <person name="Schaap P."/>
            <person name="Kay R.R."/>
            <person name="Henrissat B."/>
            <person name="Eichinger L."/>
            <person name="Rivero F."/>
            <person name="Putnam N.H."/>
            <person name="West C.M."/>
            <person name="Loomis W.F."/>
            <person name="Chisholm R.L."/>
            <person name="Shaulsky G."/>
            <person name="Strassmann J.E."/>
            <person name="Queller D.C."/>
            <person name="Kuspa A."/>
            <person name="Grigoriev I.V."/>
        </authorList>
    </citation>
    <scope>NUCLEOTIDE SEQUENCE [LARGE SCALE GENOMIC DNA]</scope>
    <source>
        <strain evidence="8">QSDP1</strain>
    </source>
</reference>
<organism evidence="7 8">
    <name type="scientific">Dictyostelium purpureum</name>
    <name type="common">Slime mold</name>
    <dbReference type="NCBI Taxonomy" id="5786"/>
    <lineage>
        <taxon>Eukaryota</taxon>
        <taxon>Amoebozoa</taxon>
        <taxon>Evosea</taxon>
        <taxon>Eumycetozoa</taxon>
        <taxon>Dictyostelia</taxon>
        <taxon>Dictyosteliales</taxon>
        <taxon>Dictyosteliaceae</taxon>
        <taxon>Dictyostelium</taxon>
    </lineage>
</organism>
<dbReference type="InterPro" id="IPR000306">
    <property type="entry name" value="Znf_FYVE"/>
</dbReference>
<dbReference type="InParanoid" id="F0ZD79"/>
<evidence type="ECO:0000256" key="4">
    <source>
        <dbReference type="PROSITE-ProRule" id="PRU00091"/>
    </source>
</evidence>
<accession>F0ZD79</accession>
<dbReference type="FunCoup" id="F0ZD79">
    <property type="interactions" value="373"/>
</dbReference>
<sequence>MATTSSSLPIPVSPNNNSNNNNNNGNNSQIGSYSSHHIGSYNIVSPSSLNSNHIGSYNNNNNNNGININNSNNNSYIASPFKRSPNLSSIPPPPPSSSSKYPLELTDKNQVCNLKINLDKSHFINGEAVCGKVNILLTDRQYIKRIKLQLCGYEKIYHHQSSSNIYQTNKFYSVNLNVPPTNVNIETSSLAPIYSELSSQIPIQQPSQPPQPQLYQIYQQQFNNDIPSPPQSLPKQNPSQNIASQQSIDYQEFEVGNYEYPFVFYLPKFLSPSLNYIGYLSIFYLVHCKVEYSKGKEWKEQKIVKSSELWITGINKVYQDYLLSKTSFQTFRLSDYLWQDKSRPVEMALCLLENNCYIGDTATFFIKIKNPLMIKFSSIRVELFQQISFFKPINNQVAGNLKKSSKLINGNNYYNYKDYDSDNYKKNRNLQNNCQGYDQKKKNGSKYQVSQTQIFSNNYDCKHLLRPKNEVDADTLISTHIQIQIPHKIEDDQVFPTTHGFLSIIKHFFIISIPSISSDFKLKVPIHLWQRFDDISFRATSSLGNSPLNLSSNSSSSSSNASSPPYQQQQQQHHQSYSTPSLPQSFSSPSLRNNNSFGNLNGFNNSLNSSNSNSHHGSFENYNIMQDELNEVDGKTQFYIDEDGNNNNIILEPKDWKIYWLPKWKDESLEPNCNLCDSTFTIIKRTHHCRCCGGVFCEACSSQKLALYDFGVSKKVRVCLMCNDKLNSESSNINIKRKYNYPFLVDF</sequence>
<dbReference type="InterPro" id="IPR052113">
    <property type="entry name" value="FYVE-type_Zinc_Finger"/>
</dbReference>
<evidence type="ECO:0000256" key="1">
    <source>
        <dbReference type="ARBA" id="ARBA00022723"/>
    </source>
</evidence>
<evidence type="ECO:0000256" key="5">
    <source>
        <dbReference type="SAM" id="MobiDB-lite"/>
    </source>
</evidence>
<evidence type="ECO:0000313" key="8">
    <source>
        <dbReference type="Proteomes" id="UP000001064"/>
    </source>
</evidence>
<dbReference type="SMART" id="SM00064">
    <property type="entry name" value="FYVE"/>
    <property type="match status" value="1"/>
</dbReference>
<evidence type="ECO:0000256" key="2">
    <source>
        <dbReference type="ARBA" id="ARBA00022771"/>
    </source>
</evidence>
<dbReference type="GO" id="GO:0008270">
    <property type="term" value="F:zinc ion binding"/>
    <property type="evidence" value="ECO:0007669"/>
    <property type="project" value="UniProtKB-KW"/>
</dbReference>
<keyword evidence="1" id="KW-0479">Metal-binding</keyword>
<dbReference type="eggNOG" id="KOG1818">
    <property type="taxonomic scope" value="Eukaryota"/>
</dbReference>
<evidence type="ECO:0000259" key="6">
    <source>
        <dbReference type="PROSITE" id="PS50178"/>
    </source>
</evidence>
<feature type="region of interest" description="Disordered" evidence="5">
    <location>
        <begin position="77"/>
        <end position="101"/>
    </location>
</feature>
<dbReference type="KEGG" id="dpp:DICPUDRAFT_149255"/>
<proteinExistence type="predicted"/>
<name>F0ZD79_DICPU</name>
<dbReference type="SUPFAM" id="SSF57903">
    <property type="entry name" value="FYVE/PHD zinc finger"/>
    <property type="match status" value="1"/>
</dbReference>
<gene>
    <name evidence="7" type="ORF">DICPUDRAFT_149255</name>
</gene>
<dbReference type="PROSITE" id="PS50178">
    <property type="entry name" value="ZF_FYVE"/>
    <property type="match status" value="1"/>
</dbReference>
<dbReference type="Gene3D" id="3.30.40.10">
    <property type="entry name" value="Zinc/RING finger domain, C3HC4 (zinc finger)"/>
    <property type="match status" value="1"/>
</dbReference>
<dbReference type="RefSeq" id="XP_003285369.1">
    <property type="nucleotide sequence ID" value="XM_003285321.1"/>
</dbReference>
<dbReference type="AlphaFoldDB" id="F0ZD79"/>
<protein>
    <recommendedName>
        <fullName evidence="6">FYVE-type domain-containing protein</fullName>
    </recommendedName>
</protein>
<evidence type="ECO:0000313" key="7">
    <source>
        <dbReference type="EMBL" id="EGC38062.1"/>
    </source>
</evidence>
<dbReference type="GeneID" id="10502737"/>
<dbReference type="InterPro" id="IPR017455">
    <property type="entry name" value="Znf_FYVE-rel"/>
</dbReference>
<dbReference type="VEuPathDB" id="AmoebaDB:DICPUDRAFT_149255"/>
<evidence type="ECO:0000256" key="3">
    <source>
        <dbReference type="ARBA" id="ARBA00022833"/>
    </source>
</evidence>